<dbReference type="Proteomes" id="UP000322667">
    <property type="component" value="Chromosome D08"/>
</dbReference>
<protein>
    <submittedName>
        <fullName evidence="2">Uncharacterized protein</fullName>
    </submittedName>
</protein>
<proteinExistence type="predicted"/>
<evidence type="ECO:0000313" key="3">
    <source>
        <dbReference type="Proteomes" id="UP000322667"/>
    </source>
</evidence>
<keyword evidence="3" id="KW-1185">Reference proteome</keyword>
<evidence type="ECO:0000256" key="1">
    <source>
        <dbReference type="SAM" id="Phobius"/>
    </source>
</evidence>
<keyword evidence="1" id="KW-0812">Transmembrane</keyword>
<dbReference type="EMBL" id="CM017630">
    <property type="protein sequence ID" value="TYH58695.1"/>
    <property type="molecule type" value="Genomic_DNA"/>
</dbReference>
<accession>A0A5D2JWI4</accession>
<name>A0A5D2JWI4_GOSTO</name>
<sequence length="106" mass="12391">MLQGLNPSVVFLVQTKLSVSRMAAVGEKCGFRNGINVNSNRRSGGLMLGWKETFRVFCKEIHRFGQFVRIWLFVFLLILGFQAVLDFRIWDFSKLFLLALQFYFIF</sequence>
<keyword evidence="1" id="KW-1133">Transmembrane helix</keyword>
<feature type="transmembrane region" description="Helical" evidence="1">
    <location>
        <begin position="70"/>
        <end position="90"/>
    </location>
</feature>
<dbReference type="AlphaFoldDB" id="A0A5D2JWI4"/>
<gene>
    <name evidence="2" type="ORF">ES332_D08G172000v1</name>
</gene>
<organism evidence="2 3">
    <name type="scientific">Gossypium tomentosum</name>
    <name type="common">Hawaiian cotton</name>
    <name type="synonym">Gossypium sandvicense</name>
    <dbReference type="NCBI Taxonomy" id="34277"/>
    <lineage>
        <taxon>Eukaryota</taxon>
        <taxon>Viridiplantae</taxon>
        <taxon>Streptophyta</taxon>
        <taxon>Embryophyta</taxon>
        <taxon>Tracheophyta</taxon>
        <taxon>Spermatophyta</taxon>
        <taxon>Magnoliopsida</taxon>
        <taxon>eudicotyledons</taxon>
        <taxon>Gunneridae</taxon>
        <taxon>Pentapetalae</taxon>
        <taxon>rosids</taxon>
        <taxon>malvids</taxon>
        <taxon>Malvales</taxon>
        <taxon>Malvaceae</taxon>
        <taxon>Malvoideae</taxon>
        <taxon>Gossypium</taxon>
    </lineage>
</organism>
<keyword evidence="1" id="KW-0472">Membrane</keyword>
<reference evidence="2 3" key="1">
    <citation type="submission" date="2019-07" db="EMBL/GenBank/DDBJ databases">
        <title>WGS assembly of Gossypium tomentosum.</title>
        <authorList>
            <person name="Chen Z.J."/>
            <person name="Sreedasyam A."/>
            <person name="Ando A."/>
            <person name="Song Q."/>
            <person name="De L."/>
            <person name="Hulse-Kemp A."/>
            <person name="Ding M."/>
            <person name="Ye W."/>
            <person name="Kirkbride R."/>
            <person name="Jenkins J."/>
            <person name="Plott C."/>
            <person name="Lovell J."/>
            <person name="Lin Y.-M."/>
            <person name="Vaughn R."/>
            <person name="Liu B."/>
            <person name="Li W."/>
            <person name="Simpson S."/>
            <person name="Scheffler B."/>
            <person name="Saski C."/>
            <person name="Grover C."/>
            <person name="Hu G."/>
            <person name="Conover J."/>
            <person name="Carlson J."/>
            <person name="Shu S."/>
            <person name="Boston L."/>
            <person name="Williams M."/>
            <person name="Peterson D."/>
            <person name="Mcgee K."/>
            <person name="Jones D."/>
            <person name="Wendel J."/>
            <person name="Stelly D."/>
            <person name="Grimwood J."/>
            <person name="Schmutz J."/>
        </authorList>
    </citation>
    <scope>NUCLEOTIDE SEQUENCE [LARGE SCALE GENOMIC DNA]</scope>
    <source>
        <strain evidence="2">7179.01</strain>
    </source>
</reference>
<evidence type="ECO:0000313" key="2">
    <source>
        <dbReference type="EMBL" id="TYH58695.1"/>
    </source>
</evidence>